<proteinExistence type="predicted"/>
<accession>A0ACB1ARK7</accession>
<sequence length="57" mass="6615">MGSNGTLLNEQQQHQNNTRRSFGNLFSNIIQKQQHSHLQNNVDDVSVIRGFILVKYF</sequence>
<evidence type="ECO:0000313" key="1">
    <source>
        <dbReference type="EMBL" id="CAK5101715.1"/>
    </source>
</evidence>
<protein>
    <submittedName>
        <fullName evidence="1">Uncharacterized protein</fullName>
    </submittedName>
</protein>
<gene>
    <name evidence="1" type="ORF">MENTE1834_LOCUS42357</name>
</gene>
<dbReference type="EMBL" id="CAVMJV010000110">
    <property type="protein sequence ID" value="CAK5101715.1"/>
    <property type="molecule type" value="Genomic_DNA"/>
</dbReference>
<evidence type="ECO:0000313" key="2">
    <source>
        <dbReference type="Proteomes" id="UP001497535"/>
    </source>
</evidence>
<dbReference type="Proteomes" id="UP001497535">
    <property type="component" value="Unassembled WGS sequence"/>
</dbReference>
<comment type="caution">
    <text evidence="1">The sequence shown here is derived from an EMBL/GenBank/DDBJ whole genome shotgun (WGS) entry which is preliminary data.</text>
</comment>
<keyword evidence="2" id="KW-1185">Reference proteome</keyword>
<reference evidence="1" key="1">
    <citation type="submission" date="2023-11" db="EMBL/GenBank/DDBJ databases">
        <authorList>
            <person name="Poullet M."/>
        </authorList>
    </citation>
    <scope>NUCLEOTIDE SEQUENCE</scope>
    <source>
        <strain evidence="1">E1834</strain>
    </source>
</reference>
<organism evidence="1 2">
    <name type="scientific">Meloidogyne enterolobii</name>
    <name type="common">Root-knot nematode worm</name>
    <name type="synonym">Meloidogyne mayaguensis</name>
    <dbReference type="NCBI Taxonomy" id="390850"/>
    <lineage>
        <taxon>Eukaryota</taxon>
        <taxon>Metazoa</taxon>
        <taxon>Ecdysozoa</taxon>
        <taxon>Nematoda</taxon>
        <taxon>Chromadorea</taxon>
        <taxon>Rhabditida</taxon>
        <taxon>Tylenchina</taxon>
        <taxon>Tylenchomorpha</taxon>
        <taxon>Tylenchoidea</taxon>
        <taxon>Meloidogynidae</taxon>
        <taxon>Meloidogyninae</taxon>
        <taxon>Meloidogyne</taxon>
    </lineage>
</organism>
<name>A0ACB1ARK7_MELEN</name>